<proteinExistence type="predicted"/>
<feature type="domain" description="DUF4142" evidence="2">
    <location>
        <begin position="52"/>
        <end position="192"/>
    </location>
</feature>
<sequence length="197" mass="22133">MKAILTKKIISCIAISGVLSFSAFEIMAANQQTINDGKNHSKILNENHENLTDSQIFKILSTANNGEIKQAKTALQKLKMDEAKKYAEMMIKEHSANEKNARALASRLQLISQTSNLSKSLQNDSDKIVSKLNQITSDTDKNYMMSQVKVHRKVLTIIDKQLIPNTKSSELKNMLVQTRDAVTKHLKAAEDIFKNMK</sequence>
<dbReference type="EMBL" id="JEWH01000060">
    <property type="protein sequence ID" value="EXB04098.1"/>
    <property type="molecule type" value="Genomic_DNA"/>
</dbReference>
<keyword evidence="1" id="KW-0732">Signal</keyword>
<evidence type="ECO:0000256" key="1">
    <source>
        <dbReference type="SAM" id="SignalP"/>
    </source>
</evidence>
<dbReference type="PANTHER" id="PTHR38593:SF1">
    <property type="entry name" value="BLR2558 PROTEIN"/>
    <property type="match status" value="1"/>
</dbReference>
<dbReference type="PANTHER" id="PTHR38593">
    <property type="entry name" value="BLR2558 PROTEIN"/>
    <property type="match status" value="1"/>
</dbReference>
<dbReference type="AlphaFoldDB" id="A0A009IK19"/>
<evidence type="ECO:0000259" key="2">
    <source>
        <dbReference type="Pfam" id="PF13628"/>
    </source>
</evidence>
<dbReference type="PATRIC" id="fig|1310613.3.peg.3303"/>
<gene>
    <name evidence="3" type="ORF">J512_3441</name>
</gene>
<accession>A0A009IK19</accession>
<dbReference type="InterPro" id="IPR025419">
    <property type="entry name" value="DUF4142"/>
</dbReference>
<feature type="chain" id="PRO_5001446615" description="DUF4142 domain-containing protein" evidence="1">
    <location>
        <begin position="29"/>
        <end position="197"/>
    </location>
</feature>
<dbReference type="Proteomes" id="UP000020595">
    <property type="component" value="Unassembled WGS sequence"/>
</dbReference>
<comment type="caution">
    <text evidence="3">The sequence shown here is derived from an EMBL/GenBank/DDBJ whole genome shotgun (WGS) entry which is preliminary data.</text>
</comment>
<evidence type="ECO:0000313" key="4">
    <source>
        <dbReference type="Proteomes" id="UP000020595"/>
    </source>
</evidence>
<reference evidence="3 4" key="1">
    <citation type="submission" date="2014-02" db="EMBL/GenBank/DDBJ databases">
        <title>Comparative genomics and transcriptomics to identify genetic mechanisms underlying the emergence of carbapenem resistant Acinetobacter baumannii (CRAb).</title>
        <authorList>
            <person name="Harris A.D."/>
            <person name="Johnson K.J."/>
            <person name="George J."/>
            <person name="Shefchek K."/>
            <person name="Daugherty S.C."/>
            <person name="Parankush S."/>
            <person name="Sadzewicz L."/>
            <person name="Tallon L."/>
            <person name="Sengamalay N."/>
            <person name="Hazen T.H."/>
            <person name="Rasko D.A."/>
        </authorList>
    </citation>
    <scope>NUCLEOTIDE SEQUENCE [LARGE SCALE GENOMIC DNA]</scope>
    <source>
        <strain evidence="3 4">1295743</strain>
    </source>
</reference>
<feature type="signal peptide" evidence="1">
    <location>
        <begin position="1"/>
        <end position="28"/>
    </location>
</feature>
<dbReference type="Pfam" id="PF13628">
    <property type="entry name" value="DUF4142"/>
    <property type="match status" value="1"/>
</dbReference>
<organism evidence="3 4">
    <name type="scientific">Acinetobacter baumannii (strain 1295743)</name>
    <dbReference type="NCBI Taxonomy" id="1310613"/>
    <lineage>
        <taxon>Bacteria</taxon>
        <taxon>Pseudomonadati</taxon>
        <taxon>Pseudomonadota</taxon>
        <taxon>Gammaproteobacteria</taxon>
        <taxon>Moraxellales</taxon>
        <taxon>Moraxellaceae</taxon>
        <taxon>Acinetobacter</taxon>
        <taxon>Acinetobacter calcoaceticus/baumannii complex</taxon>
    </lineage>
</organism>
<evidence type="ECO:0000313" key="3">
    <source>
        <dbReference type="EMBL" id="EXB04098.1"/>
    </source>
</evidence>
<protein>
    <recommendedName>
        <fullName evidence="2">DUF4142 domain-containing protein</fullName>
    </recommendedName>
</protein>
<name>A0A009IK19_ACIB9</name>
<dbReference type="RefSeq" id="WP_032051660.1">
    <property type="nucleotide sequence ID" value="NZ_JEWH01000060.1"/>
</dbReference>